<organism evidence="1 2">
    <name type="scientific">Pseudorhizobium tarimense</name>
    <dbReference type="NCBI Taxonomy" id="1079109"/>
    <lineage>
        <taxon>Bacteria</taxon>
        <taxon>Pseudomonadati</taxon>
        <taxon>Pseudomonadota</taxon>
        <taxon>Alphaproteobacteria</taxon>
        <taxon>Hyphomicrobiales</taxon>
        <taxon>Rhizobiaceae</taxon>
        <taxon>Rhizobium/Agrobacterium group</taxon>
        <taxon>Pseudorhizobium</taxon>
    </lineage>
</organism>
<name>A0ABV2H876_9HYPH</name>
<gene>
    <name evidence="1" type="ORF">ABID21_002779</name>
</gene>
<sequence>MAPISDWTPEDALVTRPHLTVEVLRLPPGGAVFLDALAAGGTLADAAGAAAAAHPDFDLTATLACALSGGAFSTILTQQGEQP</sequence>
<comment type="caution">
    <text evidence="1">The sequence shown here is derived from an EMBL/GenBank/DDBJ whole genome shotgun (WGS) entry which is preliminary data.</text>
</comment>
<reference evidence="1 2" key="1">
    <citation type="submission" date="2024-06" db="EMBL/GenBank/DDBJ databases">
        <title>Genomic Encyclopedia of Type Strains, Phase IV (KMG-IV): sequencing the most valuable type-strain genomes for metagenomic binning, comparative biology and taxonomic classification.</title>
        <authorList>
            <person name="Goeker M."/>
        </authorList>
    </citation>
    <scope>NUCLEOTIDE SEQUENCE [LARGE SCALE GENOMIC DNA]</scope>
    <source>
        <strain evidence="1 2">DSM 105042</strain>
    </source>
</reference>
<keyword evidence="2" id="KW-1185">Reference proteome</keyword>
<dbReference type="EMBL" id="JBEPLJ010000010">
    <property type="protein sequence ID" value="MET3586659.1"/>
    <property type="molecule type" value="Genomic_DNA"/>
</dbReference>
<dbReference type="RefSeq" id="WP_247244628.1">
    <property type="nucleotide sequence ID" value="NZ_JALJRA010000010.1"/>
</dbReference>
<evidence type="ECO:0000313" key="2">
    <source>
        <dbReference type="Proteomes" id="UP001549031"/>
    </source>
</evidence>
<evidence type="ECO:0000313" key="1">
    <source>
        <dbReference type="EMBL" id="MET3586659.1"/>
    </source>
</evidence>
<dbReference type="Proteomes" id="UP001549031">
    <property type="component" value="Unassembled WGS sequence"/>
</dbReference>
<accession>A0ABV2H876</accession>
<proteinExistence type="predicted"/>
<protein>
    <submittedName>
        <fullName evidence="1">Uncharacterized protein</fullName>
    </submittedName>
</protein>